<dbReference type="OrthoDB" id="1436750at2759"/>
<protein>
    <recommendedName>
        <fullName evidence="1">RNase H type-1 domain-containing protein</fullName>
    </recommendedName>
</protein>
<feature type="domain" description="RNase H type-1" evidence="1">
    <location>
        <begin position="42"/>
        <end position="104"/>
    </location>
</feature>
<dbReference type="Pfam" id="PF13456">
    <property type="entry name" value="RVT_3"/>
    <property type="match status" value="1"/>
</dbReference>
<keyword evidence="3" id="KW-1185">Reference proteome</keyword>
<name>A0A1R3IDT9_9ROSI</name>
<dbReference type="GO" id="GO:0003676">
    <property type="term" value="F:nucleic acid binding"/>
    <property type="evidence" value="ECO:0007669"/>
    <property type="project" value="InterPro"/>
</dbReference>
<dbReference type="InterPro" id="IPR044730">
    <property type="entry name" value="RNase_H-like_dom_plant"/>
</dbReference>
<comment type="caution">
    <text evidence="2">The sequence shown here is derived from an EMBL/GenBank/DDBJ whole genome shotgun (WGS) entry which is preliminary data.</text>
</comment>
<dbReference type="InterPro" id="IPR002156">
    <property type="entry name" value="RNaseH_domain"/>
</dbReference>
<reference evidence="3" key="1">
    <citation type="submission" date="2013-09" db="EMBL/GenBank/DDBJ databases">
        <title>Corchorus olitorius genome sequencing.</title>
        <authorList>
            <person name="Alam M."/>
            <person name="Haque M.S."/>
            <person name="Islam M.S."/>
            <person name="Emdad E.M."/>
            <person name="Islam M.M."/>
            <person name="Ahmed B."/>
            <person name="Halim A."/>
            <person name="Hossen Q.M.M."/>
            <person name="Hossain M.Z."/>
            <person name="Ahmed R."/>
            <person name="Khan M.M."/>
            <person name="Islam R."/>
            <person name="Rashid M.M."/>
            <person name="Khan S.A."/>
            <person name="Rahman M.S."/>
            <person name="Alam M."/>
            <person name="Yahiya A.S."/>
            <person name="Khan M.S."/>
            <person name="Azam M.S."/>
            <person name="Haque T."/>
            <person name="Lashkar M.Z.H."/>
            <person name="Akhand A.I."/>
            <person name="Morshed G."/>
            <person name="Roy S."/>
            <person name="Uddin K.S."/>
            <person name="Rabeya T."/>
            <person name="Hossain A.S."/>
            <person name="Chowdhury A."/>
            <person name="Snigdha A.R."/>
            <person name="Mortoza M.S."/>
            <person name="Matin S.A."/>
            <person name="Hoque S.M.E."/>
            <person name="Islam M.K."/>
            <person name="Roy D.K."/>
            <person name="Haider R."/>
            <person name="Moosa M.M."/>
            <person name="Elias S.M."/>
            <person name="Hasan A.M."/>
            <person name="Jahan S."/>
            <person name="Shafiuddin M."/>
            <person name="Mahmood N."/>
            <person name="Shommy N.S."/>
        </authorList>
    </citation>
    <scope>NUCLEOTIDE SEQUENCE [LARGE SCALE GENOMIC DNA]</scope>
    <source>
        <strain evidence="3">cv. O-4</strain>
    </source>
</reference>
<accession>A0A1R3IDT9</accession>
<dbReference type="AlphaFoldDB" id="A0A1R3IDT9"/>
<dbReference type="InterPro" id="IPR052929">
    <property type="entry name" value="RNase_H-like_EbsB-rel"/>
</dbReference>
<dbReference type="GO" id="GO:0004523">
    <property type="term" value="F:RNA-DNA hybrid ribonuclease activity"/>
    <property type="evidence" value="ECO:0007669"/>
    <property type="project" value="InterPro"/>
</dbReference>
<evidence type="ECO:0000313" key="2">
    <source>
        <dbReference type="EMBL" id="OMO80766.1"/>
    </source>
</evidence>
<dbReference type="CDD" id="cd06222">
    <property type="entry name" value="RNase_H_like"/>
    <property type="match status" value="1"/>
</dbReference>
<dbReference type="PANTHER" id="PTHR47074:SF48">
    <property type="entry name" value="POLYNUCLEOTIDYL TRANSFERASE, RIBONUCLEASE H-LIKE SUPERFAMILY PROTEIN"/>
    <property type="match status" value="1"/>
</dbReference>
<proteinExistence type="predicted"/>
<gene>
    <name evidence="2" type="ORF">COLO4_23948</name>
</gene>
<dbReference type="PANTHER" id="PTHR47074">
    <property type="entry name" value="BNAC02G40300D PROTEIN"/>
    <property type="match status" value="1"/>
</dbReference>
<dbReference type="InterPro" id="IPR012337">
    <property type="entry name" value="RNaseH-like_sf"/>
</dbReference>
<evidence type="ECO:0000313" key="3">
    <source>
        <dbReference type="Proteomes" id="UP000187203"/>
    </source>
</evidence>
<dbReference type="SUPFAM" id="SSF53098">
    <property type="entry name" value="Ribonuclease H-like"/>
    <property type="match status" value="1"/>
</dbReference>
<dbReference type="EMBL" id="AWUE01018381">
    <property type="protein sequence ID" value="OMO80766.1"/>
    <property type="molecule type" value="Genomic_DNA"/>
</dbReference>
<organism evidence="2 3">
    <name type="scientific">Corchorus olitorius</name>
    <dbReference type="NCBI Taxonomy" id="93759"/>
    <lineage>
        <taxon>Eukaryota</taxon>
        <taxon>Viridiplantae</taxon>
        <taxon>Streptophyta</taxon>
        <taxon>Embryophyta</taxon>
        <taxon>Tracheophyta</taxon>
        <taxon>Spermatophyta</taxon>
        <taxon>Magnoliopsida</taxon>
        <taxon>eudicotyledons</taxon>
        <taxon>Gunneridae</taxon>
        <taxon>Pentapetalae</taxon>
        <taxon>rosids</taxon>
        <taxon>malvids</taxon>
        <taxon>Malvales</taxon>
        <taxon>Malvaceae</taxon>
        <taxon>Grewioideae</taxon>
        <taxon>Apeibeae</taxon>
        <taxon>Corchorus</taxon>
    </lineage>
</organism>
<dbReference type="Proteomes" id="UP000187203">
    <property type="component" value="Unassembled WGS sequence"/>
</dbReference>
<sequence>MATISYHEQQCTKLRHPIAAASTNMVTAIRWEPPLSPMVKINVDASFDLHRGQAGLGEVIRDYNGVVLSCATKQCDFIQDSLFAEVYSIRLGLQLARDEGFRRVFWRVIA</sequence>
<evidence type="ECO:0000259" key="1">
    <source>
        <dbReference type="Pfam" id="PF13456"/>
    </source>
</evidence>